<dbReference type="SUPFAM" id="SSF48498">
    <property type="entry name" value="Tetracyclin repressor-like, C-terminal domain"/>
    <property type="match status" value="1"/>
</dbReference>
<gene>
    <name evidence="7" type="primary">acuR</name>
    <name evidence="7" type="ORF">PS710_04058</name>
</gene>
<feature type="DNA-binding region" description="H-T-H motif" evidence="4">
    <location>
        <begin position="42"/>
        <end position="61"/>
    </location>
</feature>
<evidence type="ECO:0000259" key="6">
    <source>
        <dbReference type="PROSITE" id="PS50977"/>
    </source>
</evidence>
<evidence type="ECO:0000313" key="8">
    <source>
        <dbReference type="Proteomes" id="UP000381093"/>
    </source>
</evidence>
<dbReference type="Pfam" id="PF00440">
    <property type="entry name" value="TetR_N"/>
    <property type="match status" value="1"/>
</dbReference>
<protein>
    <submittedName>
        <fullName evidence="7">Transcriptional regulator AcuR</fullName>
    </submittedName>
</protein>
<sequence length="208" mass="23305">MTDLPKRRGRPPKSPRTNPDTRNALIRSGTALLTEQGFMSTGIDLLLTQVGVPKGSFYYYFESKEAFGHAVLDNYADYFARRLDRHFLNEDLTPLQRIAAFVEDAKRGMTKYEFKRGCLVGNLGQEVTLLPASFKQRLDAVIISWQARLSRCLQAAKACGELNPAADCEDQAAFFWIGWEGAVLRARLTGNTHPLDIFLRGFLSGLKA</sequence>
<dbReference type="InterPro" id="IPR009057">
    <property type="entry name" value="Homeodomain-like_sf"/>
</dbReference>
<dbReference type="AlphaFoldDB" id="A0A5E7E3J1"/>
<dbReference type="PRINTS" id="PR00455">
    <property type="entry name" value="HTHTETR"/>
</dbReference>
<feature type="region of interest" description="Disordered" evidence="5">
    <location>
        <begin position="1"/>
        <end position="23"/>
    </location>
</feature>
<dbReference type="RefSeq" id="WP_150766058.1">
    <property type="nucleotide sequence ID" value="NZ_CABVHW010000015.1"/>
</dbReference>
<dbReference type="PANTHER" id="PTHR47506">
    <property type="entry name" value="TRANSCRIPTIONAL REGULATORY PROTEIN"/>
    <property type="match status" value="1"/>
</dbReference>
<accession>A0A5E7E3J1</accession>
<dbReference type="Proteomes" id="UP000381093">
    <property type="component" value="Unassembled WGS sequence"/>
</dbReference>
<evidence type="ECO:0000256" key="4">
    <source>
        <dbReference type="PROSITE-ProRule" id="PRU00335"/>
    </source>
</evidence>
<dbReference type="EMBL" id="CABVHW010000015">
    <property type="protein sequence ID" value="VVO18672.1"/>
    <property type="molecule type" value="Genomic_DNA"/>
</dbReference>
<dbReference type="InterPro" id="IPR036271">
    <property type="entry name" value="Tet_transcr_reg_TetR-rel_C_sf"/>
</dbReference>
<organism evidence="7 8">
    <name type="scientific">Pseudomonas fluorescens</name>
    <dbReference type="NCBI Taxonomy" id="294"/>
    <lineage>
        <taxon>Bacteria</taxon>
        <taxon>Pseudomonadati</taxon>
        <taxon>Pseudomonadota</taxon>
        <taxon>Gammaproteobacteria</taxon>
        <taxon>Pseudomonadales</taxon>
        <taxon>Pseudomonadaceae</taxon>
        <taxon>Pseudomonas</taxon>
    </lineage>
</organism>
<proteinExistence type="predicted"/>
<dbReference type="SUPFAM" id="SSF46689">
    <property type="entry name" value="Homeodomain-like"/>
    <property type="match status" value="1"/>
</dbReference>
<dbReference type="PROSITE" id="PS50977">
    <property type="entry name" value="HTH_TETR_2"/>
    <property type="match status" value="1"/>
</dbReference>
<evidence type="ECO:0000256" key="5">
    <source>
        <dbReference type="SAM" id="MobiDB-lite"/>
    </source>
</evidence>
<dbReference type="Gene3D" id="1.10.357.10">
    <property type="entry name" value="Tetracycline Repressor, domain 2"/>
    <property type="match status" value="1"/>
</dbReference>
<reference evidence="7 8" key="1">
    <citation type="submission" date="2019-09" db="EMBL/GenBank/DDBJ databases">
        <authorList>
            <person name="Chandra G."/>
            <person name="Truman W A."/>
        </authorList>
    </citation>
    <scope>NUCLEOTIDE SEQUENCE [LARGE SCALE GENOMIC DNA]</scope>
    <source>
        <strain evidence="7">PS710</strain>
    </source>
</reference>
<evidence type="ECO:0000256" key="1">
    <source>
        <dbReference type="ARBA" id="ARBA00023015"/>
    </source>
</evidence>
<evidence type="ECO:0000256" key="3">
    <source>
        <dbReference type="ARBA" id="ARBA00023163"/>
    </source>
</evidence>
<evidence type="ECO:0000256" key="2">
    <source>
        <dbReference type="ARBA" id="ARBA00023125"/>
    </source>
</evidence>
<dbReference type="InterPro" id="IPR011075">
    <property type="entry name" value="TetR_C"/>
</dbReference>
<keyword evidence="3" id="KW-0804">Transcription</keyword>
<dbReference type="GO" id="GO:0003677">
    <property type="term" value="F:DNA binding"/>
    <property type="evidence" value="ECO:0007669"/>
    <property type="project" value="UniProtKB-UniRule"/>
</dbReference>
<name>A0A5E7E3J1_PSEFL</name>
<keyword evidence="1" id="KW-0805">Transcription regulation</keyword>
<dbReference type="PANTHER" id="PTHR47506:SF6">
    <property type="entry name" value="HTH-TYPE TRANSCRIPTIONAL REPRESSOR NEMR"/>
    <property type="match status" value="1"/>
</dbReference>
<feature type="domain" description="HTH tetR-type" evidence="6">
    <location>
        <begin position="19"/>
        <end position="79"/>
    </location>
</feature>
<evidence type="ECO:0000313" key="7">
    <source>
        <dbReference type="EMBL" id="VVO18672.1"/>
    </source>
</evidence>
<dbReference type="Pfam" id="PF16925">
    <property type="entry name" value="TetR_C_13"/>
    <property type="match status" value="1"/>
</dbReference>
<dbReference type="InterPro" id="IPR001647">
    <property type="entry name" value="HTH_TetR"/>
</dbReference>
<keyword evidence="2 4" id="KW-0238">DNA-binding</keyword>